<accession>A0A9J6EA82</accession>
<dbReference type="EMBL" id="JABSTU010000005">
    <property type="protein sequence ID" value="KAH8031435.1"/>
    <property type="molecule type" value="Genomic_DNA"/>
</dbReference>
<organism evidence="2 3">
    <name type="scientific">Rhipicephalus microplus</name>
    <name type="common">Cattle tick</name>
    <name type="synonym">Boophilus microplus</name>
    <dbReference type="NCBI Taxonomy" id="6941"/>
    <lineage>
        <taxon>Eukaryota</taxon>
        <taxon>Metazoa</taxon>
        <taxon>Ecdysozoa</taxon>
        <taxon>Arthropoda</taxon>
        <taxon>Chelicerata</taxon>
        <taxon>Arachnida</taxon>
        <taxon>Acari</taxon>
        <taxon>Parasitiformes</taxon>
        <taxon>Ixodida</taxon>
        <taxon>Ixodoidea</taxon>
        <taxon>Ixodidae</taxon>
        <taxon>Rhipicephalinae</taxon>
        <taxon>Rhipicephalus</taxon>
        <taxon>Boophilus</taxon>
    </lineage>
</organism>
<comment type="caution">
    <text evidence="2">The sequence shown here is derived from an EMBL/GenBank/DDBJ whole genome shotgun (WGS) entry which is preliminary data.</text>
</comment>
<proteinExistence type="predicted"/>
<dbReference type="VEuPathDB" id="VectorBase:LOC119185040"/>
<name>A0A9J6EA82_RHIMP</name>
<dbReference type="AlphaFoldDB" id="A0A9J6EA82"/>
<reference evidence="2" key="1">
    <citation type="journal article" date="2020" name="Cell">
        <title>Large-Scale Comparative Analyses of Tick Genomes Elucidate Their Genetic Diversity and Vector Capacities.</title>
        <authorList>
            <consortium name="Tick Genome and Microbiome Consortium (TIGMIC)"/>
            <person name="Jia N."/>
            <person name="Wang J."/>
            <person name="Shi W."/>
            <person name="Du L."/>
            <person name="Sun Y."/>
            <person name="Zhan W."/>
            <person name="Jiang J.F."/>
            <person name="Wang Q."/>
            <person name="Zhang B."/>
            <person name="Ji P."/>
            <person name="Bell-Sakyi L."/>
            <person name="Cui X.M."/>
            <person name="Yuan T.T."/>
            <person name="Jiang B.G."/>
            <person name="Yang W.F."/>
            <person name="Lam T.T."/>
            <person name="Chang Q.C."/>
            <person name="Ding S.J."/>
            <person name="Wang X.J."/>
            <person name="Zhu J.G."/>
            <person name="Ruan X.D."/>
            <person name="Zhao L."/>
            <person name="Wei J.T."/>
            <person name="Ye R.Z."/>
            <person name="Que T.C."/>
            <person name="Du C.H."/>
            <person name="Zhou Y.H."/>
            <person name="Cheng J.X."/>
            <person name="Dai P.F."/>
            <person name="Guo W.B."/>
            <person name="Han X.H."/>
            <person name="Huang E.J."/>
            <person name="Li L.F."/>
            <person name="Wei W."/>
            <person name="Gao Y.C."/>
            <person name="Liu J.Z."/>
            <person name="Shao H.Z."/>
            <person name="Wang X."/>
            <person name="Wang C.C."/>
            <person name="Yang T.C."/>
            <person name="Huo Q.B."/>
            <person name="Li W."/>
            <person name="Chen H.Y."/>
            <person name="Chen S.E."/>
            <person name="Zhou L.G."/>
            <person name="Ni X.B."/>
            <person name="Tian J.H."/>
            <person name="Sheng Y."/>
            <person name="Liu T."/>
            <person name="Pan Y.S."/>
            <person name="Xia L.Y."/>
            <person name="Li J."/>
            <person name="Zhao F."/>
            <person name="Cao W.C."/>
        </authorList>
    </citation>
    <scope>NUCLEOTIDE SEQUENCE</scope>
    <source>
        <strain evidence="2">Rmic-2018</strain>
    </source>
</reference>
<evidence type="ECO:0000313" key="2">
    <source>
        <dbReference type="EMBL" id="KAH8031435.1"/>
    </source>
</evidence>
<feature type="region of interest" description="Disordered" evidence="1">
    <location>
        <begin position="1"/>
        <end position="21"/>
    </location>
</feature>
<evidence type="ECO:0000313" key="3">
    <source>
        <dbReference type="Proteomes" id="UP000821866"/>
    </source>
</evidence>
<gene>
    <name evidence="2" type="ORF">HPB51_017207</name>
</gene>
<keyword evidence="3" id="KW-1185">Reference proteome</keyword>
<reference evidence="2" key="2">
    <citation type="submission" date="2021-09" db="EMBL/GenBank/DDBJ databases">
        <authorList>
            <person name="Jia N."/>
            <person name="Wang J."/>
            <person name="Shi W."/>
            <person name="Du L."/>
            <person name="Sun Y."/>
            <person name="Zhan W."/>
            <person name="Jiang J."/>
            <person name="Wang Q."/>
            <person name="Zhang B."/>
            <person name="Ji P."/>
            <person name="Sakyi L.B."/>
            <person name="Cui X."/>
            <person name="Yuan T."/>
            <person name="Jiang B."/>
            <person name="Yang W."/>
            <person name="Lam T.T.-Y."/>
            <person name="Chang Q."/>
            <person name="Ding S."/>
            <person name="Wang X."/>
            <person name="Zhu J."/>
            <person name="Ruan X."/>
            <person name="Zhao L."/>
            <person name="Wei J."/>
            <person name="Que T."/>
            <person name="Du C."/>
            <person name="Cheng J."/>
            <person name="Dai P."/>
            <person name="Han X."/>
            <person name="Huang E."/>
            <person name="Gao Y."/>
            <person name="Liu J."/>
            <person name="Shao H."/>
            <person name="Ye R."/>
            <person name="Li L."/>
            <person name="Wei W."/>
            <person name="Wang X."/>
            <person name="Wang C."/>
            <person name="Huo Q."/>
            <person name="Li W."/>
            <person name="Guo W."/>
            <person name="Chen H."/>
            <person name="Chen S."/>
            <person name="Zhou L."/>
            <person name="Zhou L."/>
            <person name="Ni X."/>
            <person name="Tian J."/>
            <person name="Zhou Y."/>
            <person name="Sheng Y."/>
            <person name="Liu T."/>
            <person name="Pan Y."/>
            <person name="Xia L."/>
            <person name="Li J."/>
            <person name="Zhao F."/>
            <person name="Cao W."/>
        </authorList>
    </citation>
    <scope>NUCLEOTIDE SEQUENCE</scope>
    <source>
        <strain evidence="2">Rmic-2018</strain>
        <tissue evidence="2">Larvae</tissue>
    </source>
</reference>
<sequence>MSSVVRTADTSPFLNAPAQHQDTHSTTEVFVQQPCMAPYGHGNFQRRTSIFGIAALDALQCHSSAFVLITGRVDHWCKPPAAFINLSDQQWKSIGIPVDAEGRHSHCFFYASPAVPAAANDTTTAEEVACTAWDYDQEKAASTARSLWNIVCHRRWLWSWATPCT</sequence>
<evidence type="ECO:0000256" key="1">
    <source>
        <dbReference type="SAM" id="MobiDB-lite"/>
    </source>
</evidence>
<protein>
    <submittedName>
        <fullName evidence="2">Uncharacterized protein</fullName>
    </submittedName>
</protein>
<dbReference type="Proteomes" id="UP000821866">
    <property type="component" value="Chromosome 3"/>
</dbReference>